<evidence type="ECO:0000313" key="1">
    <source>
        <dbReference type="EMBL" id="PTE19248.1"/>
    </source>
</evidence>
<dbReference type="AlphaFoldDB" id="A0A2T4JMY3"/>
<evidence type="ECO:0000313" key="2">
    <source>
        <dbReference type="Proteomes" id="UP000241899"/>
    </source>
</evidence>
<dbReference type="EMBL" id="PZKF01000001">
    <property type="protein sequence ID" value="PTE19248.1"/>
    <property type="molecule type" value="Genomic_DNA"/>
</dbReference>
<protein>
    <submittedName>
        <fullName evidence="1">Uncharacterized protein</fullName>
    </submittedName>
</protein>
<comment type="caution">
    <text evidence="1">The sequence shown here is derived from an EMBL/GenBank/DDBJ whole genome shotgun (WGS) entry which is preliminary data.</text>
</comment>
<gene>
    <name evidence="1" type="ORF">C5F46_00385</name>
</gene>
<dbReference type="OrthoDB" id="7644685at2"/>
<reference evidence="1 2" key="1">
    <citation type="submission" date="2018-03" db="EMBL/GenBank/DDBJ databases">
        <title>Rhodobacter veldkampii.</title>
        <authorList>
            <person name="Meyer T.E."/>
            <person name="Miller S."/>
            <person name="Lodha T."/>
            <person name="Gandham S."/>
            <person name="Chintalapati S."/>
            <person name="Chintalapati V.R."/>
        </authorList>
    </citation>
    <scope>NUCLEOTIDE SEQUENCE [LARGE SCALE GENOMIC DNA]</scope>
    <source>
        <strain evidence="1 2">DSM 11550</strain>
    </source>
</reference>
<name>A0A2T4JMY3_9RHOB</name>
<dbReference type="RefSeq" id="WP_107323379.1">
    <property type="nucleotide sequence ID" value="NZ_NHSP01000005.1"/>
</dbReference>
<organism evidence="1 2">
    <name type="scientific">Phaeovulum veldkampii DSM 11550</name>
    <dbReference type="NCBI Taxonomy" id="1185920"/>
    <lineage>
        <taxon>Bacteria</taxon>
        <taxon>Pseudomonadati</taxon>
        <taxon>Pseudomonadota</taxon>
        <taxon>Alphaproteobacteria</taxon>
        <taxon>Rhodobacterales</taxon>
        <taxon>Paracoccaceae</taxon>
        <taxon>Phaeovulum</taxon>
    </lineage>
</organism>
<sequence length="84" mass="9067">MAQSVFHSTCGGFDFLGLRKGRGGAVEIVYDDGVARRLVWRVSGPANEHHLTDALSRAVSTTRVVSALYAELRSRSIAIEAVAH</sequence>
<keyword evidence="2" id="KW-1185">Reference proteome</keyword>
<dbReference type="Proteomes" id="UP000241899">
    <property type="component" value="Unassembled WGS sequence"/>
</dbReference>
<accession>A0A2T4JMY3</accession>
<proteinExistence type="predicted"/>